<organism evidence="2 3">
    <name type="scientific">Saccharopolyspora oryzae</name>
    <dbReference type="NCBI Taxonomy" id="2997343"/>
    <lineage>
        <taxon>Bacteria</taxon>
        <taxon>Bacillati</taxon>
        <taxon>Actinomycetota</taxon>
        <taxon>Actinomycetes</taxon>
        <taxon>Pseudonocardiales</taxon>
        <taxon>Pseudonocardiaceae</taxon>
        <taxon>Saccharopolyspora</taxon>
    </lineage>
</organism>
<comment type="caution">
    <text evidence="2">The sequence shown here is derived from an EMBL/GenBank/DDBJ whole genome shotgun (WGS) entry which is preliminary data.</text>
</comment>
<reference evidence="2 3" key="1">
    <citation type="submission" date="2022-11" db="EMBL/GenBank/DDBJ databases">
        <title>Draft genome sequence of Saccharopolyspora sp. WRP15-2 isolated from rhizosphere soils of wild rice in Thailand.</title>
        <authorList>
            <person name="Duangmal K."/>
            <person name="Kammanee S."/>
            <person name="Muangham S."/>
        </authorList>
    </citation>
    <scope>NUCLEOTIDE SEQUENCE [LARGE SCALE GENOMIC DNA]</scope>
    <source>
        <strain evidence="2 3">WRP15-2</strain>
    </source>
</reference>
<accession>A0ABT4UR14</accession>
<name>A0ABT4UR14_9PSEU</name>
<feature type="domain" description="MEKHLA" evidence="1">
    <location>
        <begin position="25"/>
        <end position="82"/>
    </location>
</feature>
<evidence type="ECO:0000313" key="3">
    <source>
        <dbReference type="Proteomes" id="UP001210380"/>
    </source>
</evidence>
<gene>
    <name evidence="2" type="ORF">OU415_00915</name>
</gene>
<dbReference type="Pfam" id="PF08670">
    <property type="entry name" value="MEKHLA"/>
    <property type="match status" value="1"/>
</dbReference>
<evidence type="ECO:0000259" key="1">
    <source>
        <dbReference type="Pfam" id="PF08670"/>
    </source>
</evidence>
<dbReference type="Proteomes" id="UP001210380">
    <property type="component" value="Unassembled WGS sequence"/>
</dbReference>
<keyword evidence="3" id="KW-1185">Reference proteome</keyword>
<dbReference type="EMBL" id="JAQGLA010000001">
    <property type="protein sequence ID" value="MDA3623973.1"/>
    <property type="molecule type" value="Genomic_DNA"/>
</dbReference>
<sequence length="85" mass="9774">MFRVRLGRDRRDAVAVVRGAGCAGDRDRLLEDARRQGFTDDYRGVRVAASGRRFWIEKTLLWNLLDADGHRCGQAALIRDWRDVT</sequence>
<protein>
    <submittedName>
        <fullName evidence="2">MEKHLA domain-containing protein</fullName>
    </submittedName>
</protein>
<evidence type="ECO:0000313" key="2">
    <source>
        <dbReference type="EMBL" id="MDA3623973.1"/>
    </source>
</evidence>
<dbReference type="InterPro" id="IPR013978">
    <property type="entry name" value="MEKHLA"/>
</dbReference>
<proteinExistence type="predicted"/>